<feature type="region of interest" description="Disordered" evidence="1">
    <location>
        <begin position="1"/>
        <end position="88"/>
    </location>
</feature>
<evidence type="ECO:0000313" key="3">
    <source>
        <dbReference type="Proteomes" id="UP000594943"/>
    </source>
</evidence>
<dbReference type="KEGG" id="bhg:I6G56_23895"/>
<evidence type="ECO:0000313" key="2">
    <source>
        <dbReference type="EMBL" id="QPS47475.1"/>
    </source>
</evidence>
<name>A0A7U4PAH6_9BURK</name>
<feature type="compositionally biased region" description="Basic and acidic residues" evidence="1">
    <location>
        <begin position="21"/>
        <end position="31"/>
    </location>
</feature>
<gene>
    <name evidence="2" type="ORF">I6G56_23895</name>
</gene>
<proteinExistence type="predicted"/>
<protein>
    <submittedName>
        <fullName evidence="2">Uncharacterized protein</fullName>
    </submittedName>
</protein>
<dbReference type="RefSeq" id="WP_006027508.1">
    <property type="nucleotide sequence ID" value="NZ_CP013382.1"/>
</dbReference>
<dbReference type="Proteomes" id="UP000594943">
    <property type="component" value="Chromosome 2"/>
</dbReference>
<organism evidence="2 3">
    <name type="scientific">Burkholderia humptydooensis</name>
    <dbReference type="NCBI Taxonomy" id="430531"/>
    <lineage>
        <taxon>Bacteria</taxon>
        <taxon>Pseudomonadati</taxon>
        <taxon>Pseudomonadota</taxon>
        <taxon>Betaproteobacteria</taxon>
        <taxon>Burkholderiales</taxon>
        <taxon>Burkholderiaceae</taxon>
        <taxon>Burkholderia</taxon>
        <taxon>pseudomallei group</taxon>
    </lineage>
</organism>
<dbReference type="AlphaFoldDB" id="A0A7U4PAH6"/>
<reference evidence="2 3" key="1">
    <citation type="submission" date="2020-12" db="EMBL/GenBank/DDBJ databases">
        <title>FDA dAtabase for Regulatory Grade micrObial Sequences (FDA-ARGOS): Supporting development and validation of Infectious Disease Dx tests.</title>
        <authorList>
            <person name="Nelson B."/>
            <person name="Plummer A."/>
            <person name="Tallon L."/>
            <person name="Sadzewicz L."/>
            <person name="Zhao X."/>
            <person name="Boylan J."/>
            <person name="Ott S."/>
            <person name="Bowen H."/>
            <person name="Vavikolanu K."/>
            <person name="Mehta A."/>
            <person name="Aluvathingal J."/>
            <person name="Nadendla S."/>
            <person name="Myers T."/>
            <person name="Yan Y."/>
            <person name="Sichtig H."/>
        </authorList>
    </citation>
    <scope>NUCLEOTIDE SEQUENCE [LARGE SCALE GENOMIC DNA]</scope>
    <source>
        <strain evidence="2 3">FDAARGOS_899</strain>
    </source>
</reference>
<feature type="compositionally biased region" description="Low complexity" evidence="1">
    <location>
        <begin position="73"/>
        <end position="85"/>
    </location>
</feature>
<feature type="region of interest" description="Disordered" evidence="1">
    <location>
        <begin position="165"/>
        <end position="185"/>
    </location>
</feature>
<accession>A0A7U4PAH6</accession>
<dbReference type="EMBL" id="CP065687">
    <property type="protein sequence ID" value="QPS47475.1"/>
    <property type="molecule type" value="Genomic_DNA"/>
</dbReference>
<sequence>MNTTRQDGNRPPLDAPPCERGGGDKNDDTRLPDCNASARRRDDVAAKRPRMRSVANGDALRAGADTECRNYPSARSRASASNATRAGHRHARCPAIVPVVPIVMVGAMPPDGARDGVRGAIGRARTSRQARAPLPQADGERGASEIASFDPIFFFYHRLRSRGGWQHAGPTHMRRVKRDRVATQR</sequence>
<accession>A0A7T2U883</accession>
<evidence type="ECO:0000256" key="1">
    <source>
        <dbReference type="SAM" id="MobiDB-lite"/>
    </source>
</evidence>